<protein>
    <submittedName>
        <fullName evidence="3">Uncharacterized protein</fullName>
    </submittedName>
</protein>
<dbReference type="EMBL" id="VFLP01000042">
    <property type="protein sequence ID" value="TRX91777.1"/>
    <property type="molecule type" value="Genomic_DNA"/>
</dbReference>
<gene>
    <name evidence="3" type="ORF">FHL15_007330</name>
</gene>
<dbReference type="OrthoDB" id="3692311at2759"/>
<evidence type="ECO:0000256" key="2">
    <source>
        <dbReference type="SAM" id="Phobius"/>
    </source>
</evidence>
<name>A0A553HV16_9PEZI</name>
<reference evidence="4" key="1">
    <citation type="submission" date="2019-06" db="EMBL/GenBank/DDBJ databases">
        <title>Draft genome sequence of the griseofulvin-producing fungus Xylaria cubensis strain G536.</title>
        <authorList>
            <person name="Mead M.E."/>
            <person name="Raja H.A."/>
            <person name="Steenwyk J.L."/>
            <person name="Knowles S.L."/>
            <person name="Oberlies N.H."/>
            <person name="Rokas A."/>
        </authorList>
    </citation>
    <scope>NUCLEOTIDE SEQUENCE [LARGE SCALE GENOMIC DNA]</scope>
    <source>
        <strain evidence="4">G536</strain>
    </source>
</reference>
<feature type="compositionally biased region" description="Low complexity" evidence="1">
    <location>
        <begin position="84"/>
        <end position="113"/>
    </location>
</feature>
<feature type="region of interest" description="Disordered" evidence="1">
    <location>
        <begin position="221"/>
        <end position="242"/>
    </location>
</feature>
<evidence type="ECO:0000256" key="1">
    <source>
        <dbReference type="SAM" id="MobiDB-lite"/>
    </source>
</evidence>
<dbReference type="STRING" id="2512241.A0A553HV16"/>
<evidence type="ECO:0000313" key="4">
    <source>
        <dbReference type="Proteomes" id="UP000319160"/>
    </source>
</evidence>
<keyword evidence="2" id="KW-1133">Transmembrane helix</keyword>
<proteinExistence type="predicted"/>
<keyword evidence="2" id="KW-0472">Membrane</keyword>
<accession>A0A553HV16</accession>
<feature type="region of interest" description="Disordered" evidence="1">
    <location>
        <begin position="84"/>
        <end position="121"/>
    </location>
</feature>
<dbReference type="CDD" id="cd12087">
    <property type="entry name" value="TM_EGFR-like"/>
    <property type="match status" value="1"/>
</dbReference>
<dbReference type="Proteomes" id="UP000319160">
    <property type="component" value="Unassembled WGS sequence"/>
</dbReference>
<evidence type="ECO:0000313" key="3">
    <source>
        <dbReference type="EMBL" id="TRX91777.1"/>
    </source>
</evidence>
<keyword evidence="4" id="KW-1185">Reference proteome</keyword>
<sequence length="275" mass="29156">MSYDPISYLGLSCPSGGKFYICQGSKIEFLGCCDVDPCSSQCPLTALHPAGLDIQRYADDTPAQSCVGSTPSALWWTSTTASVSASTSTPRDESTSAPISTTTQTPSPIPTNTASKGSSSAPTAGIVGGILGGSIILILIAFVFFRYRGRRTRQFARAHSDEFTSQSTWSPYRDTFRSSPTVLPSPHSTASNRHKSLSASLSSIIGFKRWSAAKRQSFQTSDWVSGTHDGRQASPGNSCPVTELESLPPGGIIVRGPHNAIHYEVEGTAVVTGTR</sequence>
<organism evidence="3 4">
    <name type="scientific">Xylaria flabelliformis</name>
    <dbReference type="NCBI Taxonomy" id="2512241"/>
    <lineage>
        <taxon>Eukaryota</taxon>
        <taxon>Fungi</taxon>
        <taxon>Dikarya</taxon>
        <taxon>Ascomycota</taxon>
        <taxon>Pezizomycotina</taxon>
        <taxon>Sordariomycetes</taxon>
        <taxon>Xylariomycetidae</taxon>
        <taxon>Xylariales</taxon>
        <taxon>Xylariaceae</taxon>
        <taxon>Xylaria</taxon>
    </lineage>
</organism>
<comment type="caution">
    <text evidence="3">The sequence shown here is derived from an EMBL/GenBank/DDBJ whole genome shotgun (WGS) entry which is preliminary data.</text>
</comment>
<feature type="transmembrane region" description="Helical" evidence="2">
    <location>
        <begin position="124"/>
        <end position="145"/>
    </location>
</feature>
<dbReference type="AlphaFoldDB" id="A0A553HV16"/>
<keyword evidence="2" id="KW-0812">Transmembrane</keyword>